<feature type="chain" id="PRO_5022131095" description="Leptin" evidence="6">
    <location>
        <begin position="21"/>
        <end position="170"/>
    </location>
</feature>
<evidence type="ECO:0000256" key="6">
    <source>
        <dbReference type="SAM" id="SignalP"/>
    </source>
</evidence>
<dbReference type="InterPro" id="IPR009079">
    <property type="entry name" value="4_helix_cytokine-like_core"/>
</dbReference>
<dbReference type="SUPFAM" id="SSF47266">
    <property type="entry name" value="4-helical cytokines"/>
    <property type="match status" value="1"/>
</dbReference>
<evidence type="ECO:0000313" key="8">
    <source>
        <dbReference type="Proteomes" id="UP000316079"/>
    </source>
</evidence>
<dbReference type="GO" id="GO:0005179">
    <property type="term" value="F:hormone activity"/>
    <property type="evidence" value="ECO:0007669"/>
    <property type="project" value="InterPro"/>
</dbReference>
<comment type="subcellular location">
    <subcellularLocation>
        <location evidence="1">Secreted</location>
    </subcellularLocation>
</comment>
<protein>
    <recommendedName>
        <fullName evidence="3">Leptin</fullName>
    </recommendedName>
    <alternativeName>
        <fullName evidence="5">Obesity factor</fullName>
    </alternativeName>
</protein>
<dbReference type="PANTHER" id="PTHR11724:SF1">
    <property type="entry name" value="LEPTIN"/>
    <property type="match status" value="1"/>
</dbReference>
<dbReference type="Proteomes" id="UP000316079">
    <property type="component" value="Unassembled WGS sequence"/>
</dbReference>
<accession>A0A553QEK2</accession>
<keyword evidence="4" id="KW-0964">Secreted</keyword>
<reference evidence="7 8" key="1">
    <citation type="journal article" date="2019" name="Sci. Data">
        <title>Hybrid genome assembly and annotation of Danionella translucida.</title>
        <authorList>
            <person name="Kadobianskyi M."/>
            <person name="Schulze L."/>
            <person name="Schuelke M."/>
            <person name="Judkewitz B."/>
        </authorList>
    </citation>
    <scope>NUCLEOTIDE SEQUENCE [LARGE SCALE GENOMIC DNA]</scope>
    <source>
        <strain evidence="7 8">Bolton</strain>
    </source>
</reference>
<dbReference type="InterPro" id="IPR000065">
    <property type="entry name" value="Leptin"/>
</dbReference>
<proteinExistence type="inferred from homology"/>
<evidence type="ECO:0000256" key="3">
    <source>
        <dbReference type="ARBA" id="ARBA00021421"/>
    </source>
</evidence>
<dbReference type="OrthoDB" id="9872512at2759"/>
<comment type="caution">
    <text evidence="7">The sequence shown here is derived from an EMBL/GenBank/DDBJ whole genome shotgun (WGS) entry which is preliminary data.</text>
</comment>
<evidence type="ECO:0000313" key="7">
    <source>
        <dbReference type="EMBL" id="TRY88361.1"/>
    </source>
</evidence>
<dbReference type="Pfam" id="PF02024">
    <property type="entry name" value="Leptin"/>
    <property type="match status" value="1"/>
</dbReference>
<dbReference type="GO" id="GO:0005576">
    <property type="term" value="C:extracellular region"/>
    <property type="evidence" value="ECO:0007669"/>
    <property type="project" value="UniProtKB-SubCell"/>
</dbReference>
<dbReference type="EMBL" id="SRMA01026049">
    <property type="protein sequence ID" value="TRY88361.1"/>
    <property type="molecule type" value="Genomic_DNA"/>
</dbReference>
<dbReference type="Gene3D" id="1.20.1250.10">
    <property type="match status" value="1"/>
</dbReference>
<evidence type="ECO:0000256" key="4">
    <source>
        <dbReference type="ARBA" id="ARBA00022525"/>
    </source>
</evidence>
<evidence type="ECO:0000256" key="1">
    <source>
        <dbReference type="ARBA" id="ARBA00004613"/>
    </source>
</evidence>
<keyword evidence="6" id="KW-0732">Signal</keyword>
<sequence>MYLPALLCTCLLSMLSVVYCLPIHHDSLKVLIKMQAETIIHKIKVHVVKFNLPQNATWDLELYEPISAAKPIQGLGSIIDTLSTFQIILQGFSKGHQSQLQRELSSLEVHMKERAAWMGCKLKKPTRQPLLDALLKHHEMYPVTATCAILDRLKQFMQKLIANLDQLKSC</sequence>
<gene>
    <name evidence="7" type="ORF">DNTS_022250</name>
</gene>
<dbReference type="PANTHER" id="PTHR11724">
    <property type="entry name" value="LEPTIN"/>
    <property type="match status" value="1"/>
</dbReference>
<evidence type="ECO:0000256" key="2">
    <source>
        <dbReference type="ARBA" id="ARBA00005834"/>
    </source>
</evidence>
<keyword evidence="8" id="KW-1185">Reference proteome</keyword>
<dbReference type="AlphaFoldDB" id="A0A553QEK2"/>
<evidence type="ECO:0000256" key="5">
    <source>
        <dbReference type="ARBA" id="ARBA00030981"/>
    </source>
</evidence>
<feature type="signal peptide" evidence="6">
    <location>
        <begin position="1"/>
        <end position="20"/>
    </location>
</feature>
<organism evidence="7 8">
    <name type="scientific">Danionella cerebrum</name>
    <dbReference type="NCBI Taxonomy" id="2873325"/>
    <lineage>
        <taxon>Eukaryota</taxon>
        <taxon>Metazoa</taxon>
        <taxon>Chordata</taxon>
        <taxon>Craniata</taxon>
        <taxon>Vertebrata</taxon>
        <taxon>Euteleostomi</taxon>
        <taxon>Actinopterygii</taxon>
        <taxon>Neopterygii</taxon>
        <taxon>Teleostei</taxon>
        <taxon>Ostariophysi</taxon>
        <taxon>Cypriniformes</taxon>
        <taxon>Danionidae</taxon>
        <taxon>Danioninae</taxon>
        <taxon>Danionella</taxon>
    </lineage>
</organism>
<name>A0A553QEK2_9TELE</name>
<dbReference type="STRING" id="623744.A0A553QEK2"/>
<comment type="similarity">
    <text evidence="2">Belongs to the leptin family.</text>
</comment>